<name>A0ABW5NNS1_9SPHI</name>
<dbReference type="RefSeq" id="WP_380870201.1">
    <property type="nucleotide sequence ID" value="NZ_JBHUMA010000008.1"/>
</dbReference>
<dbReference type="PANTHER" id="PTHR33993">
    <property type="entry name" value="GLYOXALASE-RELATED"/>
    <property type="match status" value="1"/>
</dbReference>
<dbReference type="InterPro" id="IPR004360">
    <property type="entry name" value="Glyas_Fos-R_dOase_dom"/>
</dbReference>
<evidence type="ECO:0000313" key="3">
    <source>
        <dbReference type="Proteomes" id="UP001597393"/>
    </source>
</evidence>
<proteinExistence type="predicted"/>
<gene>
    <name evidence="2" type="ORF">ACFSQ3_13975</name>
</gene>
<dbReference type="PROSITE" id="PS51819">
    <property type="entry name" value="VOC"/>
    <property type="match status" value="1"/>
</dbReference>
<accession>A0ABW5NNS1</accession>
<evidence type="ECO:0000259" key="1">
    <source>
        <dbReference type="PROSITE" id="PS51819"/>
    </source>
</evidence>
<sequence length="127" mass="14538">MIKSNPVIYFEIPVLDMDRAIHFYGSVFDFTLEREILDGYEMAFIYFDSDLEGIAGSLVKGDIYQPTKNGAILYFHTNNINETIERAMQFDIEILYPKTINKQLGYAIAEIGDTEGNRIALKQVITQ</sequence>
<organism evidence="2 3">
    <name type="scientific">Sphingobacterium corticis</name>
    <dbReference type="NCBI Taxonomy" id="1812823"/>
    <lineage>
        <taxon>Bacteria</taxon>
        <taxon>Pseudomonadati</taxon>
        <taxon>Bacteroidota</taxon>
        <taxon>Sphingobacteriia</taxon>
        <taxon>Sphingobacteriales</taxon>
        <taxon>Sphingobacteriaceae</taxon>
        <taxon>Sphingobacterium</taxon>
    </lineage>
</organism>
<feature type="domain" description="VOC" evidence="1">
    <location>
        <begin position="6"/>
        <end position="124"/>
    </location>
</feature>
<dbReference type="PANTHER" id="PTHR33993:SF2">
    <property type="entry name" value="VOC DOMAIN-CONTAINING PROTEIN"/>
    <property type="match status" value="1"/>
</dbReference>
<reference evidence="3" key="1">
    <citation type="journal article" date="2019" name="Int. J. Syst. Evol. Microbiol.">
        <title>The Global Catalogue of Microorganisms (GCM) 10K type strain sequencing project: providing services to taxonomists for standard genome sequencing and annotation.</title>
        <authorList>
            <consortium name="The Broad Institute Genomics Platform"/>
            <consortium name="The Broad Institute Genome Sequencing Center for Infectious Disease"/>
            <person name="Wu L."/>
            <person name="Ma J."/>
        </authorList>
    </citation>
    <scope>NUCLEOTIDE SEQUENCE [LARGE SCALE GENOMIC DNA]</scope>
    <source>
        <strain evidence="3">KCTC 42248</strain>
    </source>
</reference>
<dbReference type="SUPFAM" id="SSF54593">
    <property type="entry name" value="Glyoxalase/Bleomycin resistance protein/Dihydroxybiphenyl dioxygenase"/>
    <property type="match status" value="1"/>
</dbReference>
<keyword evidence="3" id="KW-1185">Reference proteome</keyword>
<comment type="caution">
    <text evidence="2">The sequence shown here is derived from an EMBL/GenBank/DDBJ whole genome shotgun (WGS) entry which is preliminary data.</text>
</comment>
<dbReference type="EMBL" id="JBHUMA010000008">
    <property type="protein sequence ID" value="MFD2600060.1"/>
    <property type="molecule type" value="Genomic_DNA"/>
</dbReference>
<protein>
    <submittedName>
        <fullName evidence="2">VOC family protein</fullName>
    </submittedName>
</protein>
<evidence type="ECO:0000313" key="2">
    <source>
        <dbReference type="EMBL" id="MFD2600060.1"/>
    </source>
</evidence>
<dbReference type="InterPro" id="IPR052164">
    <property type="entry name" value="Anthracycline_SecMetBiosynth"/>
</dbReference>
<dbReference type="Proteomes" id="UP001597393">
    <property type="component" value="Unassembled WGS sequence"/>
</dbReference>
<dbReference type="InterPro" id="IPR037523">
    <property type="entry name" value="VOC_core"/>
</dbReference>
<dbReference type="CDD" id="cd07247">
    <property type="entry name" value="SgaA_N_like"/>
    <property type="match status" value="1"/>
</dbReference>
<dbReference type="Gene3D" id="3.10.180.10">
    <property type="entry name" value="2,3-Dihydroxybiphenyl 1,2-Dioxygenase, domain 1"/>
    <property type="match status" value="1"/>
</dbReference>
<dbReference type="InterPro" id="IPR029068">
    <property type="entry name" value="Glyas_Bleomycin-R_OHBP_Dase"/>
</dbReference>
<dbReference type="Pfam" id="PF00903">
    <property type="entry name" value="Glyoxalase"/>
    <property type="match status" value="1"/>
</dbReference>